<evidence type="ECO:0000256" key="6">
    <source>
        <dbReference type="ARBA" id="ARBA00022605"/>
    </source>
</evidence>
<dbReference type="GO" id="GO:0004640">
    <property type="term" value="F:phosphoribosylanthranilate isomerase activity"/>
    <property type="evidence" value="ECO:0007669"/>
    <property type="project" value="UniProtKB-UniRule"/>
</dbReference>
<comment type="similarity">
    <text evidence="3 10">Belongs to the TrpF family.</text>
</comment>
<dbReference type="InterPro" id="IPR001240">
    <property type="entry name" value="PRAI_dom"/>
</dbReference>
<evidence type="ECO:0000259" key="11">
    <source>
        <dbReference type="Pfam" id="PF00697"/>
    </source>
</evidence>
<dbReference type="EC" id="5.3.1.24" evidence="4 10"/>
<evidence type="ECO:0000256" key="4">
    <source>
        <dbReference type="ARBA" id="ARBA00012572"/>
    </source>
</evidence>
<accession>A0A520MGE7</accession>
<keyword evidence="9 10" id="KW-0413">Isomerase</keyword>
<dbReference type="InterPro" id="IPR013785">
    <property type="entry name" value="Aldolase_TIM"/>
</dbReference>
<sequence length="205" mass="22549">MTVKVKICGVTTVSQVEMIQHSGADAIGLVLYEKSSRYVDLDNAIKLRRAISPDVLCVALVVNADEEFIESVISKLKPDFIQFHGDETAEFCNQFNYPFIRAIRMSESLNILDEVIGYKAEGGFLFDAWNKDHYGGTGETFDWSRLPSEHNFNLILAGGLNPDNVAAAVKLVKPYMVDVSGGVECSAGVKDQGKVAEFIRNAKHG</sequence>
<evidence type="ECO:0000256" key="7">
    <source>
        <dbReference type="ARBA" id="ARBA00022822"/>
    </source>
</evidence>
<keyword evidence="7 10" id="KW-0822">Tryptophan biosynthesis</keyword>
<dbReference type="GO" id="GO:0000162">
    <property type="term" value="P:L-tryptophan biosynthetic process"/>
    <property type="evidence" value="ECO:0007669"/>
    <property type="project" value="UniProtKB-UniRule"/>
</dbReference>
<dbReference type="UniPathway" id="UPA00035">
    <property type="reaction ID" value="UER00042"/>
</dbReference>
<protein>
    <recommendedName>
        <fullName evidence="5 10">N-(5'-phosphoribosyl)anthranilate isomerase</fullName>
        <shortName evidence="10">PRAI</shortName>
        <ecNumber evidence="4 10">5.3.1.24</ecNumber>
    </recommendedName>
</protein>
<dbReference type="Proteomes" id="UP000315889">
    <property type="component" value="Unassembled WGS sequence"/>
</dbReference>
<evidence type="ECO:0000256" key="5">
    <source>
        <dbReference type="ARBA" id="ARBA00022272"/>
    </source>
</evidence>
<dbReference type="PANTHER" id="PTHR42894:SF1">
    <property type="entry name" value="N-(5'-PHOSPHORIBOSYL)ANTHRANILATE ISOMERASE"/>
    <property type="match status" value="1"/>
</dbReference>
<gene>
    <name evidence="10" type="primary">trpF</name>
    <name evidence="12" type="ORF">EVB03_04860</name>
</gene>
<dbReference type="PANTHER" id="PTHR42894">
    <property type="entry name" value="N-(5'-PHOSPHORIBOSYL)ANTHRANILATE ISOMERASE"/>
    <property type="match status" value="1"/>
</dbReference>
<dbReference type="InterPro" id="IPR044643">
    <property type="entry name" value="TrpF_fam"/>
</dbReference>
<evidence type="ECO:0000256" key="8">
    <source>
        <dbReference type="ARBA" id="ARBA00023141"/>
    </source>
</evidence>
<dbReference type="NCBIfam" id="NF002298">
    <property type="entry name" value="PRK01222.1-4"/>
    <property type="match status" value="1"/>
</dbReference>
<dbReference type="InterPro" id="IPR011060">
    <property type="entry name" value="RibuloseP-bd_barrel"/>
</dbReference>
<keyword evidence="8 10" id="KW-0057">Aromatic amino acid biosynthesis</keyword>
<evidence type="ECO:0000313" key="13">
    <source>
        <dbReference type="Proteomes" id="UP000315889"/>
    </source>
</evidence>
<dbReference type="AlphaFoldDB" id="A0A520MGE7"/>
<reference evidence="12 13" key="1">
    <citation type="submission" date="2019-02" db="EMBL/GenBank/DDBJ databases">
        <title>Prokaryotic population dynamics and viral predation in marine succession experiment using metagenomics: the confinement effect.</title>
        <authorList>
            <person name="Haro-Moreno J.M."/>
            <person name="Rodriguez-Valera F."/>
            <person name="Lopez-Perez M."/>
        </authorList>
    </citation>
    <scope>NUCLEOTIDE SEQUENCE [LARGE SCALE GENOMIC DNA]</scope>
    <source>
        <strain evidence="12">MED-G170</strain>
    </source>
</reference>
<dbReference type="SUPFAM" id="SSF51366">
    <property type="entry name" value="Ribulose-phoshate binding barrel"/>
    <property type="match status" value="1"/>
</dbReference>
<keyword evidence="6 10" id="KW-0028">Amino-acid biosynthesis</keyword>
<organism evidence="12 13">
    <name type="scientific">SAR92 clade bacterium</name>
    <dbReference type="NCBI Taxonomy" id="2315479"/>
    <lineage>
        <taxon>Bacteria</taxon>
        <taxon>Pseudomonadati</taxon>
        <taxon>Pseudomonadota</taxon>
        <taxon>Gammaproteobacteria</taxon>
        <taxon>Cellvibrionales</taxon>
        <taxon>Porticoccaceae</taxon>
        <taxon>SAR92 clade</taxon>
    </lineage>
</organism>
<evidence type="ECO:0000256" key="1">
    <source>
        <dbReference type="ARBA" id="ARBA00001164"/>
    </source>
</evidence>
<dbReference type="FunFam" id="3.20.20.70:FF:000075">
    <property type="entry name" value="Tryptophan biosynthesis protein TRP1"/>
    <property type="match status" value="1"/>
</dbReference>
<comment type="catalytic activity">
    <reaction evidence="1 10">
        <text>N-(5-phospho-beta-D-ribosyl)anthranilate = 1-(2-carboxyphenylamino)-1-deoxy-D-ribulose 5-phosphate</text>
        <dbReference type="Rhea" id="RHEA:21540"/>
        <dbReference type="ChEBI" id="CHEBI:18277"/>
        <dbReference type="ChEBI" id="CHEBI:58613"/>
        <dbReference type="EC" id="5.3.1.24"/>
    </reaction>
</comment>
<dbReference type="EMBL" id="SHBP01000005">
    <property type="protein sequence ID" value="RZO20251.1"/>
    <property type="molecule type" value="Genomic_DNA"/>
</dbReference>
<feature type="domain" description="N-(5'phosphoribosyl) anthranilate isomerase (PRAI)" evidence="11">
    <location>
        <begin position="5"/>
        <end position="200"/>
    </location>
</feature>
<evidence type="ECO:0000256" key="9">
    <source>
        <dbReference type="ARBA" id="ARBA00023235"/>
    </source>
</evidence>
<dbReference type="HAMAP" id="MF_00135">
    <property type="entry name" value="PRAI"/>
    <property type="match status" value="1"/>
</dbReference>
<comment type="caution">
    <text evidence="12">The sequence shown here is derived from an EMBL/GenBank/DDBJ whole genome shotgun (WGS) entry which is preliminary data.</text>
</comment>
<evidence type="ECO:0000256" key="10">
    <source>
        <dbReference type="HAMAP-Rule" id="MF_00135"/>
    </source>
</evidence>
<name>A0A520MGE7_9GAMM</name>
<dbReference type="Pfam" id="PF00697">
    <property type="entry name" value="PRAI"/>
    <property type="match status" value="1"/>
</dbReference>
<evidence type="ECO:0000313" key="12">
    <source>
        <dbReference type="EMBL" id="RZO20251.1"/>
    </source>
</evidence>
<proteinExistence type="inferred from homology"/>
<evidence type="ECO:0000256" key="2">
    <source>
        <dbReference type="ARBA" id="ARBA00004664"/>
    </source>
</evidence>
<comment type="pathway">
    <text evidence="2 10">Amino-acid biosynthesis; L-tryptophan biosynthesis; L-tryptophan from chorismate: step 3/5.</text>
</comment>
<dbReference type="Gene3D" id="3.20.20.70">
    <property type="entry name" value="Aldolase class I"/>
    <property type="match status" value="1"/>
</dbReference>
<dbReference type="CDD" id="cd00405">
    <property type="entry name" value="PRAI"/>
    <property type="match status" value="1"/>
</dbReference>
<evidence type="ECO:0000256" key="3">
    <source>
        <dbReference type="ARBA" id="ARBA00007571"/>
    </source>
</evidence>